<name>A0ABU7LXI2_9PROT</name>
<protein>
    <submittedName>
        <fullName evidence="2">Uncharacterized protein</fullName>
    </submittedName>
</protein>
<accession>A0ABU7LXI2</accession>
<organism evidence="2 3">
    <name type="scientific">Hyphobacterium marinum</name>
    <dbReference type="NCBI Taxonomy" id="3116574"/>
    <lineage>
        <taxon>Bacteria</taxon>
        <taxon>Pseudomonadati</taxon>
        <taxon>Pseudomonadota</taxon>
        <taxon>Alphaproteobacteria</taxon>
        <taxon>Maricaulales</taxon>
        <taxon>Maricaulaceae</taxon>
        <taxon>Hyphobacterium</taxon>
    </lineage>
</organism>
<evidence type="ECO:0000313" key="3">
    <source>
        <dbReference type="Proteomes" id="UP001310692"/>
    </source>
</evidence>
<dbReference type="Proteomes" id="UP001310692">
    <property type="component" value="Unassembled WGS sequence"/>
</dbReference>
<keyword evidence="3" id="KW-1185">Reference proteome</keyword>
<sequence length="46" mass="4922">MRGVLIGIGVVAAILLVGFGSLVLIADGMEPEREEIRVELPDDFPN</sequence>
<dbReference type="EMBL" id="JAZDRO010000002">
    <property type="protein sequence ID" value="MEE2566253.1"/>
    <property type="molecule type" value="Genomic_DNA"/>
</dbReference>
<evidence type="ECO:0000256" key="1">
    <source>
        <dbReference type="SAM" id="Phobius"/>
    </source>
</evidence>
<evidence type="ECO:0000313" key="2">
    <source>
        <dbReference type="EMBL" id="MEE2566253.1"/>
    </source>
</evidence>
<comment type="caution">
    <text evidence="2">The sequence shown here is derived from an EMBL/GenBank/DDBJ whole genome shotgun (WGS) entry which is preliminary data.</text>
</comment>
<dbReference type="RefSeq" id="WP_330195793.1">
    <property type="nucleotide sequence ID" value="NZ_JAZDRO010000002.1"/>
</dbReference>
<gene>
    <name evidence="2" type="ORF">V0U35_06125</name>
</gene>
<keyword evidence="1" id="KW-1133">Transmembrane helix</keyword>
<proteinExistence type="predicted"/>
<keyword evidence="1" id="KW-0472">Membrane</keyword>
<reference evidence="2 3" key="1">
    <citation type="submission" date="2024-01" db="EMBL/GenBank/DDBJ databases">
        <title>Hyphobacterium bacterium isolated from marine sediment.</title>
        <authorList>
            <person name="Zhao S."/>
        </authorList>
    </citation>
    <scope>NUCLEOTIDE SEQUENCE [LARGE SCALE GENOMIC DNA]</scope>
    <source>
        <strain evidence="2 3">Y60-23</strain>
    </source>
</reference>
<keyword evidence="1" id="KW-0812">Transmembrane</keyword>
<feature type="transmembrane region" description="Helical" evidence="1">
    <location>
        <begin position="6"/>
        <end position="26"/>
    </location>
</feature>